<evidence type="ECO:0000313" key="3">
    <source>
        <dbReference type="Proteomes" id="UP000483379"/>
    </source>
</evidence>
<gene>
    <name evidence="2" type="ORF">G3446_05820</name>
</gene>
<dbReference type="Proteomes" id="UP000483379">
    <property type="component" value="Unassembled WGS sequence"/>
</dbReference>
<evidence type="ECO:0000256" key="1">
    <source>
        <dbReference type="SAM" id="SignalP"/>
    </source>
</evidence>
<keyword evidence="3" id="KW-1185">Reference proteome</keyword>
<feature type="chain" id="PRO_5027104191" evidence="1">
    <location>
        <begin position="17"/>
        <end position="194"/>
    </location>
</feature>
<dbReference type="AlphaFoldDB" id="A0A6M0JV56"/>
<protein>
    <submittedName>
        <fullName evidence="2">Uncharacterized protein</fullName>
    </submittedName>
</protein>
<reference evidence="2 3" key="1">
    <citation type="submission" date="2020-02" db="EMBL/GenBank/DDBJ databases">
        <title>Genome sequences of Thiorhodococcus mannitoliphagus and Thiorhodococcus minor, purple sulfur photosynthetic bacteria in the gammaproteobacterial family, Chromatiaceae.</title>
        <authorList>
            <person name="Aviles F.A."/>
            <person name="Meyer T.E."/>
            <person name="Kyndt J.A."/>
        </authorList>
    </citation>
    <scope>NUCLEOTIDE SEQUENCE [LARGE SCALE GENOMIC DNA]</scope>
    <source>
        <strain evidence="2 3">DSM 11518</strain>
    </source>
</reference>
<dbReference type="EMBL" id="JAAIJQ010000012">
    <property type="protein sequence ID" value="NEV61416.1"/>
    <property type="molecule type" value="Genomic_DNA"/>
</dbReference>
<evidence type="ECO:0000313" key="2">
    <source>
        <dbReference type="EMBL" id="NEV61416.1"/>
    </source>
</evidence>
<comment type="caution">
    <text evidence="2">The sequence shown here is derived from an EMBL/GenBank/DDBJ whole genome shotgun (WGS) entry which is preliminary data.</text>
</comment>
<accession>A0A6M0JV56</accession>
<organism evidence="2 3">
    <name type="scientific">Thiorhodococcus minor</name>
    <dbReference type="NCBI Taxonomy" id="57489"/>
    <lineage>
        <taxon>Bacteria</taxon>
        <taxon>Pseudomonadati</taxon>
        <taxon>Pseudomonadota</taxon>
        <taxon>Gammaproteobacteria</taxon>
        <taxon>Chromatiales</taxon>
        <taxon>Chromatiaceae</taxon>
        <taxon>Thiorhodococcus</taxon>
    </lineage>
</organism>
<feature type="signal peptide" evidence="1">
    <location>
        <begin position="1"/>
        <end position="16"/>
    </location>
</feature>
<proteinExistence type="predicted"/>
<sequence length="194" mass="21586">MFVLAFLVAGSSIAVAGSSPVNGRNVAFVQFQDGSIAQTGGRTWVEYGNSGAARFSFQETHRDDWSVYLNDSSRNIQLQLDLHRKWVSYGEDGGPKRDLYRITDAKSVTGRTVTSVQMQNGKLLKTGGSAWSEYDANGKRVYNFQETGRDAWSVYLNDASRNVQLQLDLHRKWVTYGESGGPKRDLYKITSAEG</sequence>
<name>A0A6M0JV56_9GAMM</name>
<keyword evidence="1" id="KW-0732">Signal</keyword>